<dbReference type="InterPro" id="IPR051928">
    <property type="entry name" value="NorD/CobT"/>
</dbReference>
<evidence type="ECO:0000259" key="1">
    <source>
        <dbReference type="Pfam" id="PF11775"/>
    </source>
</evidence>
<dbReference type="Pfam" id="PF06213">
    <property type="entry name" value="CobT"/>
    <property type="match status" value="1"/>
</dbReference>
<organism evidence="2 3">
    <name type="scientific">Paeniglutamicibacter psychrophenolicus</name>
    <dbReference type="NCBI Taxonomy" id="257454"/>
    <lineage>
        <taxon>Bacteria</taxon>
        <taxon>Bacillati</taxon>
        <taxon>Actinomycetota</taxon>
        <taxon>Actinomycetes</taxon>
        <taxon>Micrococcales</taxon>
        <taxon>Micrococcaceae</taxon>
        <taxon>Paeniglutamicibacter</taxon>
    </lineage>
</organism>
<dbReference type="GO" id="GO:0051116">
    <property type="term" value="F:cobaltochelatase activity"/>
    <property type="evidence" value="ECO:0007669"/>
    <property type="project" value="UniProtKB-EC"/>
</dbReference>
<dbReference type="PANTHER" id="PTHR41248">
    <property type="entry name" value="NORD PROTEIN"/>
    <property type="match status" value="1"/>
</dbReference>
<dbReference type="Gene3D" id="3.40.50.410">
    <property type="entry name" value="von Willebrand factor, type A domain"/>
    <property type="match status" value="1"/>
</dbReference>
<gene>
    <name evidence="2" type="ORF">JOF46_000155</name>
</gene>
<protein>
    <submittedName>
        <fullName evidence="2">Cobaltochelatase CobT</fullName>
        <ecNumber evidence="2">6.6.1.2</ecNumber>
    </submittedName>
</protein>
<accession>A0ABS4W811</accession>
<dbReference type="InterPro" id="IPR006538">
    <property type="entry name" value="CobT"/>
</dbReference>
<dbReference type="Proteomes" id="UP000766570">
    <property type="component" value="Unassembled WGS sequence"/>
</dbReference>
<dbReference type="SUPFAM" id="SSF53300">
    <property type="entry name" value="vWA-like"/>
    <property type="match status" value="1"/>
</dbReference>
<dbReference type="RefSeq" id="WP_209905587.1">
    <property type="nucleotide sequence ID" value="NZ_BAAAMI010000009.1"/>
</dbReference>
<dbReference type="Pfam" id="PF11775">
    <property type="entry name" value="CobT_C"/>
    <property type="match status" value="1"/>
</dbReference>
<reference evidence="2 3" key="1">
    <citation type="submission" date="2021-03" db="EMBL/GenBank/DDBJ databases">
        <title>Sequencing the genomes of 1000 actinobacteria strains.</title>
        <authorList>
            <person name="Klenk H.-P."/>
        </authorList>
    </citation>
    <scope>NUCLEOTIDE SEQUENCE [LARGE SCALE GENOMIC DNA]</scope>
    <source>
        <strain evidence="2 3">DSM 15454</strain>
    </source>
</reference>
<name>A0ABS4W811_9MICC</name>
<feature type="domain" description="Cobalamin biosynthesis protein CobT VWA" evidence="1">
    <location>
        <begin position="356"/>
        <end position="554"/>
    </location>
</feature>
<comment type="caution">
    <text evidence="2">The sequence shown here is derived from an EMBL/GenBank/DDBJ whole genome shotgun (WGS) entry which is preliminary data.</text>
</comment>
<dbReference type="PIRSF" id="PIRSF031715">
    <property type="entry name" value="Cob_chel_CobT"/>
    <property type="match status" value="1"/>
</dbReference>
<keyword evidence="3" id="KW-1185">Reference proteome</keyword>
<dbReference type="EMBL" id="JAGIOE010000001">
    <property type="protein sequence ID" value="MBP2372243.1"/>
    <property type="molecule type" value="Genomic_DNA"/>
</dbReference>
<evidence type="ECO:0000313" key="3">
    <source>
        <dbReference type="Proteomes" id="UP000766570"/>
    </source>
</evidence>
<dbReference type="InterPro" id="IPR036465">
    <property type="entry name" value="vWFA_dom_sf"/>
</dbReference>
<proteinExistence type="predicted"/>
<dbReference type="PANTHER" id="PTHR41248:SF1">
    <property type="entry name" value="NORD PROTEIN"/>
    <property type="match status" value="1"/>
</dbReference>
<keyword evidence="2" id="KW-0436">Ligase</keyword>
<dbReference type="InterPro" id="IPR025861">
    <property type="entry name" value="CobT_VWA_dom"/>
</dbReference>
<evidence type="ECO:0000313" key="2">
    <source>
        <dbReference type="EMBL" id="MBP2372243.1"/>
    </source>
</evidence>
<sequence length="572" mass="61675">MDTTGITERRAQEIRQLCAASLRALGADPRLELLGSRPYRGTTVLPFNAPHLYPPSPGAAFESFRGASDGMALRTLHSDTAAHLALLPENPSARLVFEVLEQFRCESLATLPGVLSNLRARHEAWSKEYLASGLAETSLGMLLYTILQVARSRITAEPVVAESEDMIEATRANLSPVLGPLLPALRRNKHSQSDFASPALEIARLVADAVQALESRAPARKAPKAKESKAAAFSLLVDVEREAALIGRTCTGASGTLADAAGGYTVFTRAYDKESAARDLVREDLLRGYRERIAARVHTEAVNTALLAKRLQGLLCVPERSGNDSGAEEGLLDVSRLGQLIASPTESRLFKTERFEPVAAATITFLVDCSGSMKQHAEGLAAFLDVLVRALERIEVPCEVLGYTTGAWNGGRALKDWRRAGNPENPGRLNELSHLVFKDAATSWRTGRPGLAAMLKSTLYREGIDGEAVRWALSRLETQGQERRILVVISDGSPADGATANANDENYLQHDLAAVLRGAEAAGSTTILGLGLGLDMSPYFRRSTILDAGRLGGSESVRDLLDLLQRSLRPGR</sequence>
<dbReference type="EC" id="6.6.1.2" evidence="2"/>